<dbReference type="SMART" id="SM00184">
    <property type="entry name" value="RING"/>
    <property type="match status" value="1"/>
</dbReference>
<feature type="compositionally biased region" description="Low complexity" evidence="5">
    <location>
        <begin position="314"/>
        <end position="323"/>
    </location>
</feature>
<evidence type="ECO:0000256" key="1">
    <source>
        <dbReference type="ARBA" id="ARBA00022723"/>
    </source>
</evidence>
<dbReference type="AlphaFoldDB" id="A0A1Y2G046"/>
<evidence type="ECO:0000313" key="9">
    <source>
        <dbReference type="Proteomes" id="UP000193467"/>
    </source>
</evidence>
<dbReference type="InParanoid" id="A0A1Y2G046"/>
<evidence type="ECO:0000256" key="3">
    <source>
        <dbReference type="ARBA" id="ARBA00022833"/>
    </source>
</evidence>
<keyword evidence="2 4" id="KW-0863">Zinc-finger</keyword>
<evidence type="ECO:0000259" key="7">
    <source>
        <dbReference type="PROSITE" id="PS50145"/>
    </source>
</evidence>
<feature type="region of interest" description="Disordered" evidence="5">
    <location>
        <begin position="463"/>
        <end position="497"/>
    </location>
</feature>
<dbReference type="PROSITE" id="PS00518">
    <property type="entry name" value="ZF_RING_1"/>
    <property type="match status" value="1"/>
</dbReference>
<dbReference type="PANTHER" id="PTHR10131:SF94">
    <property type="entry name" value="TNF RECEPTOR-ASSOCIATED FACTOR 4"/>
    <property type="match status" value="1"/>
</dbReference>
<feature type="domain" description="RING-type" evidence="6">
    <location>
        <begin position="19"/>
        <end position="58"/>
    </location>
</feature>
<dbReference type="InterPro" id="IPR001841">
    <property type="entry name" value="Znf_RING"/>
</dbReference>
<dbReference type="Gene3D" id="3.30.40.10">
    <property type="entry name" value="Zinc/RING finger domain, C3HC4 (zinc finger)"/>
    <property type="match status" value="2"/>
</dbReference>
<dbReference type="InterPro" id="IPR013083">
    <property type="entry name" value="Znf_RING/FYVE/PHD"/>
</dbReference>
<protein>
    <recommendedName>
        <fullName evidence="10">RING-type domain-containing protein</fullName>
    </recommendedName>
</protein>
<evidence type="ECO:0008006" key="10">
    <source>
        <dbReference type="Google" id="ProtNLM"/>
    </source>
</evidence>
<dbReference type="SUPFAM" id="SSF49599">
    <property type="entry name" value="TRAF domain-like"/>
    <property type="match status" value="1"/>
</dbReference>
<feature type="compositionally biased region" description="Pro residues" evidence="5">
    <location>
        <begin position="364"/>
        <end position="376"/>
    </location>
</feature>
<evidence type="ECO:0000256" key="4">
    <source>
        <dbReference type="PROSITE-ProRule" id="PRU00207"/>
    </source>
</evidence>
<evidence type="ECO:0000256" key="5">
    <source>
        <dbReference type="SAM" id="MobiDB-lite"/>
    </source>
</evidence>
<comment type="caution">
    <text evidence="8">The sequence shown here is derived from an EMBL/GenBank/DDBJ whole genome shotgun (WGS) entry which is preliminary data.</text>
</comment>
<evidence type="ECO:0000256" key="2">
    <source>
        <dbReference type="ARBA" id="ARBA00022771"/>
    </source>
</evidence>
<dbReference type="OrthoDB" id="2536081at2759"/>
<dbReference type="SUPFAM" id="SSF57850">
    <property type="entry name" value="RING/U-box"/>
    <property type="match status" value="1"/>
</dbReference>
<dbReference type="InterPro" id="IPR017907">
    <property type="entry name" value="Znf_RING_CS"/>
</dbReference>
<dbReference type="PANTHER" id="PTHR10131">
    <property type="entry name" value="TNF RECEPTOR ASSOCIATED FACTOR"/>
    <property type="match status" value="1"/>
</dbReference>
<feature type="region of interest" description="Disordered" evidence="5">
    <location>
        <begin position="285"/>
        <end position="384"/>
    </location>
</feature>
<dbReference type="PROSITE" id="PS50145">
    <property type="entry name" value="ZF_TRAF"/>
    <property type="match status" value="1"/>
</dbReference>
<dbReference type="Pfam" id="PF02176">
    <property type="entry name" value="zf-TRAF"/>
    <property type="match status" value="1"/>
</dbReference>
<dbReference type="Pfam" id="PF13923">
    <property type="entry name" value="zf-C3HC4_2"/>
    <property type="match status" value="1"/>
</dbReference>
<proteinExistence type="predicted"/>
<dbReference type="EMBL" id="MCGR01000005">
    <property type="protein sequence ID" value="ORY89805.1"/>
    <property type="molecule type" value="Genomic_DNA"/>
</dbReference>
<name>A0A1Y2G046_9BASI</name>
<keyword evidence="3 4" id="KW-0862">Zinc</keyword>
<gene>
    <name evidence="8" type="ORF">BCR35DRAFT_350231</name>
</gene>
<organism evidence="8 9">
    <name type="scientific">Leucosporidium creatinivorum</name>
    <dbReference type="NCBI Taxonomy" id="106004"/>
    <lineage>
        <taxon>Eukaryota</taxon>
        <taxon>Fungi</taxon>
        <taxon>Dikarya</taxon>
        <taxon>Basidiomycota</taxon>
        <taxon>Pucciniomycotina</taxon>
        <taxon>Microbotryomycetes</taxon>
        <taxon>Leucosporidiales</taxon>
        <taxon>Leucosporidium</taxon>
    </lineage>
</organism>
<dbReference type="InterPro" id="IPR001293">
    <property type="entry name" value="Znf_TRAF"/>
</dbReference>
<evidence type="ECO:0000313" key="8">
    <source>
        <dbReference type="EMBL" id="ORY89805.1"/>
    </source>
</evidence>
<dbReference type="PROSITE" id="PS50089">
    <property type="entry name" value="ZF_RING_2"/>
    <property type="match status" value="1"/>
</dbReference>
<accession>A0A1Y2G046</accession>
<dbReference type="STRING" id="106004.A0A1Y2G046"/>
<keyword evidence="1 4" id="KW-0479">Metal-binding</keyword>
<feature type="zinc finger region" description="TRAF-type" evidence="4">
    <location>
        <begin position="156"/>
        <end position="210"/>
    </location>
</feature>
<reference evidence="8 9" key="1">
    <citation type="submission" date="2016-07" db="EMBL/GenBank/DDBJ databases">
        <title>Pervasive Adenine N6-methylation of Active Genes in Fungi.</title>
        <authorList>
            <consortium name="DOE Joint Genome Institute"/>
            <person name="Mondo S.J."/>
            <person name="Dannebaum R.O."/>
            <person name="Kuo R.C."/>
            <person name="Labutti K."/>
            <person name="Haridas S."/>
            <person name="Kuo A."/>
            <person name="Salamov A."/>
            <person name="Ahrendt S.R."/>
            <person name="Lipzen A."/>
            <person name="Sullivan W."/>
            <person name="Andreopoulos W.B."/>
            <person name="Clum A."/>
            <person name="Lindquist E."/>
            <person name="Daum C."/>
            <person name="Ramamoorthy G.K."/>
            <person name="Gryganskyi A."/>
            <person name="Culley D."/>
            <person name="Magnuson J.K."/>
            <person name="James T.Y."/>
            <person name="O'Malley M.A."/>
            <person name="Stajich J.E."/>
            <person name="Spatafora J.W."/>
            <person name="Visel A."/>
            <person name="Grigoriev I.V."/>
        </authorList>
    </citation>
    <scope>NUCLEOTIDE SEQUENCE [LARGE SCALE GENOMIC DNA]</scope>
    <source>
        <strain evidence="8 9">62-1032</strain>
    </source>
</reference>
<feature type="domain" description="TRAF-type" evidence="7">
    <location>
        <begin position="156"/>
        <end position="210"/>
    </location>
</feature>
<sequence>MDEATSYDYVEAVNPSLECAICRTAFISPVMSPVCQHIFCHLCVARAIELSPTCPIDRSPLQLEDLIQAPRIIQQLVEELKVVCPNNDRGCEVQCERGLLEGHLRDECSGRQREDVKGKGKAVASDAAGDASEREEDEWLRCELCQEKLRIIELEAHSSSCSSSPTTCPHCDTTLIRSSLPSHNLDCPSIPIPCPHAHHGCPARLPRSAMLEDHIEVSCAYEPIKDYLNRQEARLVEVEGENKLLATRCSTLEEGMKEMRGMLEAIRQGMGGFYVEPRRELLMEDSPSVRNVPSTRRQDDVPLDGDSWPTEDVSSPSAERPSAFAPPPPPTADAHLSPHLPSPLVSAHPHEHRLSPTSPTEHFPFPPPTSSPPLPSTPSQQPLSAVLSSLQASIASLSTSITALEARQSTNLMNETLRMQDDVQSVRAVVHGMRMQMHYLLMEVGRVTGGGGAGVGAGARGGLGGGAGVHPSSSDSVESTSDDEQSHGGPMMGMGMGMGVGGGGGPGYFSQGGPPQRYFLPGGGPPMRGGGGDVGPLLYPMGGMKL</sequence>
<dbReference type="Proteomes" id="UP000193467">
    <property type="component" value="Unassembled WGS sequence"/>
</dbReference>
<keyword evidence="9" id="KW-1185">Reference proteome</keyword>
<dbReference type="GO" id="GO:0008270">
    <property type="term" value="F:zinc ion binding"/>
    <property type="evidence" value="ECO:0007669"/>
    <property type="project" value="UniProtKB-KW"/>
</dbReference>
<evidence type="ECO:0000259" key="6">
    <source>
        <dbReference type="PROSITE" id="PS50089"/>
    </source>
</evidence>